<evidence type="ECO:0000256" key="3">
    <source>
        <dbReference type="ARBA" id="ARBA00022730"/>
    </source>
</evidence>
<evidence type="ECO:0000256" key="2">
    <source>
        <dbReference type="ARBA" id="ARBA00022555"/>
    </source>
</evidence>
<dbReference type="InterPro" id="IPR036823">
    <property type="entry name" value="Ribosomal_uS7_dom_sf"/>
</dbReference>
<dbReference type="InterPro" id="IPR005717">
    <property type="entry name" value="Ribosomal_uS7_bac/org-type"/>
</dbReference>
<dbReference type="EMBL" id="JQBY01000018">
    <property type="protein sequence ID" value="KRN81846.1"/>
    <property type="molecule type" value="Genomic_DNA"/>
</dbReference>
<evidence type="ECO:0000256" key="5">
    <source>
        <dbReference type="ARBA" id="ARBA00022980"/>
    </source>
</evidence>
<evidence type="ECO:0000256" key="4">
    <source>
        <dbReference type="ARBA" id="ARBA00022884"/>
    </source>
</evidence>
<dbReference type="GO" id="GO:0015935">
    <property type="term" value="C:small ribosomal subunit"/>
    <property type="evidence" value="ECO:0007669"/>
    <property type="project" value="InterPro"/>
</dbReference>
<dbReference type="PIRSF" id="PIRSF002122">
    <property type="entry name" value="RPS7p_RPS7a_RPS5e_RPS7o"/>
    <property type="match status" value="1"/>
</dbReference>
<dbReference type="GO" id="GO:0019843">
    <property type="term" value="F:rRNA binding"/>
    <property type="evidence" value="ECO:0007669"/>
    <property type="project" value="UniProtKB-UniRule"/>
</dbReference>
<dbReference type="STRING" id="319653.SAMN04487973_11182"/>
<dbReference type="GO" id="GO:0000049">
    <property type="term" value="F:tRNA binding"/>
    <property type="evidence" value="ECO:0007669"/>
    <property type="project" value="UniProtKB-UniRule"/>
</dbReference>
<evidence type="ECO:0000313" key="12">
    <source>
        <dbReference type="Proteomes" id="UP000051749"/>
    </source>
</evidence>
<evidence type="ECO:0000256" key="6">
    <source>
        <dbReference type="ARBA" id="ARBA00023274"/>
    </source>
</evidence>
<keyword evidence="3 7" id="KW-0699">rRNA-binding</keyword>
<dbReference type="PANTHER" id="PTHR11205">
    <property type="entry name" value="RIBOSOMAL PROTEIN S7"/>
    <property type="match status" value="1"/>
</dbReference>
<evidence type="ECO:0000256" key="7">
    <source>
        <dbReference type="HAMAP-Rule" id="MF_00480"/>
    </source>
</evidence>
<dbReference type="NCBIfam" id="TIGR01029">
    <property type="entry name" value="rpsG_bact"/>
    <property type="match status" value="1"/>
</dbReference>
<keyword evidence="13" id="KW-1185">Reference proteome</keyword>
<reference evidence="10 12" key="1">
    <citation type="journal article" date="2015" name="Genome Announc.">
        <title>Expanding the biotechnology potential of lactobacilli through comparative genomics of 213 strains and associated genera.</title>
        <authorList>
            <person name="Sun Z."/>
            <person name="Harris H.M."/>
            <person name="McCann A."/>
            <person name="Guo C."/>
            <person name="Argimon S."/>
            <person name="Zhang W."/>
            <person name="Yang X."/>
            <person name="Jeffery I.B."/>
            <person name="Cooney J.C."/>
            <person name="Kagawa T.F."/>
            <person name="Liu W."/>
            <person name="Song Y."/>
            <person name="Salvetti E."/>
            <person name="Wrobel A."/>
            <person name="Rasinkangas P."/>
            <person name="Parkhill J."/>
            <person name="Rea M.C."/>
            <person name="O'Sullivan O."/>
            <person name="Ritari J."/>
            <person name="Douillard F.P."/>
            <person name="Paul Ross R."/>
            <person name="Yang R."/>
            <person name="Briner A.E."/>
            <person name="Felis G.E."/>
            <person name="de Vos W.M."/>
            <person name="Barrangou R."/>
            <person name="Klaenhammer T.R."/>
            <person name="Caufield P.W."/>
            <person name="Cui Y."/>
            <person name="Zhang H."/>
            <person name="O'Toole P.W."/>
        </authorList>
    </citation>
    <scope>NUCLEOTIDE SEQUENCE [LARGE SCALE GENOMIC DNA]</scope>
    <source>
        <strain evidence="10 12">DSM 22301</strain>
    </source>
</reference>
<dbReference type="EMBL" id="FOGK01000011">
    <property type="protein sequence ID" value="SER63356.1"/>
    <property type="molecule type" value="Genomic_DNA"/>
</dbReference>
<dbReference type="Gene3D" id="1.10.455.10">
    <property type="entry name" value="Ribosomal protein S7 domain"/>
    <property type="match status" value="1"/>
</dbReference>
<reference evidence="11 13" key="2">
    <citation type="submission" date="2016-10" db="EMBL/GenBank/DDBJ databases">
        <authorList>
            <person name="Varghese N."/>
            <person name="Submissions S."/>
        </authorList>
    </citation>
    <scope>NUCLEOTIDE SEQUENCE [LARGE SCALE GENOMIC DNA]</scope>
    <source>
        <strain evidence="11 13">CGMCC 1.3889</strain>
    </source>
</reference>
<evidence type="ECO:0000313" key="13">
    <source>
        <dbReference type="Proteomes" id="UP000182818"/>
    </source>
</evidence>
<sequence length="156" mass="17908">MPRKGPASKREVLPDPIYNSKLVTRLINHLMLDGKRGTASKILYNAFDVIKSETGNEPTEVFDEAMKNIMPVLEVKARRVGGSNYQVPIEVRPDRRTTLGLRWLVNYSRLRGEHTMTERLAREIMDAANNTGASVKKREDTHRMAEANRAFAHYRW</sequence>
<feature type="domain" description="Small ribosomal subunit protein uS7" evidence="9">
    <location>
        <begin position="2"/>
        <end position="149"/>
    </location>
</feature>
<evidence type="ECO:0000256" key="8">
    <source>
        <dbReference type="RuleBase" id="RU003619"/>
    </source>
</evidence>
<protein>
    <recommendedName>
        <fullName evidence="7">Small ribosomal subunit protein uS7</fullName>
    </recommendedName>
</protein>
<gene>
    <name evidence="7" type="primary">rpsG</name>
    <name evidence="10" type="ORF">IV87_GL000678</name>
    <name evidence="11" type="ORF">SAMN04487973_11182</name>
</gene>
<dbReference type="AlphaFoldDB" id="A0A0R2K1Z9"/>
<dbReference type="InterPro" id="IPR023798">
    <property type="entry name" value="Ribosomal_uS7_dom"/>
</dbReference>
<accession>A0A0R2K1Z9</accession>
<dbReference type="HAMAP" id="MF_00480_B">
    <property type="entry name" value="Ribosomal_uS7_B"/>
    <property type="match status" value="1"/>
</dbReference>
<dbReference type="RefSeq" id="WP_057782453.1">
    <property type="nucleotide sequence ID" value="NZ_BJYP01000026.1"/>
</dbReference>
<keyword evidence="4 7" id="KW-0694">RNA-binding</keyword>
<keyword evidence="6 7" id="KW-0687">Ribonucleoprotein</keyword>
<proteinExistence type="inferred from homology"/>
<evidence type="ECO:0000256" key="1">
    <source>
        <dbReference type="ARBA" id="ARBA00007151"/>
    </source>
</evidence>
<dbReference type="OrthoDB" id="9807653at2"/>
<evidence type="ECO:0000313" key="10">
    <source>
        <dbReference type="EMBL" id="KRN81846.1"/>
    </source>
</evidence>
<dbReference type="GeneID" id="76044041"/>
<dbReference type="SUPFAM" id="SSF47973">
    <property type="entry name" value="Ribosomal protein S7"/>
    <property type="match status" value="1"/>
</dbReference>
<dbReference type="GO" id="GO:0003735">
    <property type="term" value="F:structural constituent of ribosome"/>
    <property type="evidence" value="ECO:0007669"/>
    <property type="project" value="InterPro"/>
</dbReference>
<dbReference type="Proteomes" id="UP000182818">
    <property type="component" value="Unassembled WGS sequence"/>
</dbReference>
<dbReference type="PROSITE" id="PS00052">
    <property type="entry name" value="RIBOSOMAL_S7"/>
    <property type="match status" value="1"/>
</dbReference>
<dbReference type="PATRIC" id="fig|319653.3.peg.689"/>
<evidence type="ECO:0000259" key="9">
    <source>
        <dbReference type="Pfam" id="PF00177"/>
    </source>
</evidence>
<comment type="subunit">
    <text evidence="7">Part of the 30S ribosomal subunit. Contacts proteins S9 and S11.</text>
</comment>
<organism evidence="10 12">
    <name type="scientific">Pediococcus ethanolidurans</name>
    <dbReference type="NCBI Taxonomy" id="319653"/>
    <lineage>
        <taxon>Bacteria</taxon>
        <taxon>Bacillati</taxon>
        <taxon>Bacillota</taxon>
        <taxon>Bacilli</taxon>
        <taxon>Lactobacillales</taxon>
        <taxon>Lactobacillaceae</taxon>
        <taxon>Pediococcus</taxon>
    </lineage>
</organism>
<keyword evidence="5 7" id="KW-0689">Ribosomal protein</keyword>
<dbReference type="GO" id="GO:0006412">
    <property type="term" value="P:translation"/>
    <property type="evidence" value="ECO:0007669"/>
    <property type="project" value="UniProtKB-UniRule"/>
</dbReference>
<comment type="similarity">
    <text evidence="1 7 8">Belongs to the universal ribosomal protein uS7 family.</text>
</comment>
<evidence type="ECO:0000313" key="11">
    <source>
        <dbReference type="EMBL" id="SER63356.1"/>
    </source>
</evidence>
<comment type="caution">
    <text evidence="10">The sequence shown here is derived from an EMBL/GenBank/DDBJ whole genome shotgun (WGS) entry which is preliminary data.</text>
</comment>
<dbReference type="Pfam" id="PF00177">
    <property type="entry name" value="Ribosomal_S7"/>
    <property type="match status" value="1"/>
</dbReference>
<comment type="function">
    <text evidence="7">One of the primary rRNA binding proteins, it binds directly to 16S rRNA where it nucleates assembly of the head domain of the 30S subunit. Is located at the subunit interface close to the decoding center, probably blocks exit of the E-site tRNA.</text>
</comment>
<name>A0A0R2K1Z9_9LACO</name>
<dbReference type="Proteomes" id="UP000051749">
    <property type="component" value="Unassembled WGS sequence"/>
</dbReference>
<dbReference type="CDD" id="cd14869">
    <property type="entry name" value="uS7_Bacteria"/>
    <property type="match status" value="1"/>
</dbReference>
<dbReference type="FunFam" id="1.10.455.10:FF:000001">
    <property type="entry name" value="30S ribosomal protein S7"/>
    <property type="match status" value="1"/>
</dbReference>
<dbReference type="InterPro" id="IPR000235">
    <property type="entry name" value="Ribosomal_uS7"/>
</dbReference>
<dbReference type="InterPro" id="IPR020606">
    <property type="entry name" value="Ribosomal_uS7_CS"/>
</dbReference>
<keyword evidence="2 7" id="KW-0820">tRNA-binding</keyword>
<dbReference type="GeneID" id="93383501"/>